<dbReference type="PANTHER" id="PTHR30097">
    <property type="entry name" value="CATION EFFLUX SYSTEM PROTEIN CUSB"/>
    <property type="match status" value="1"/>
</dbReference>
<evidence type="ECO:0000313" key="7">
    <source>
        <dbReference type="EMBL" id="WOJ91487.1"/>
    </source>
</evidence>
<organism evidence="7 8">
    <name type="scientific">Methylocapsa polymorpha</name>
    <dbReference type="NCBI Taxonomy" id="3080828"/>
    <lineage>
        <taxon>Bacteria</taxon>
        <taxon>Pseudomonadati</taxon>
        <taxon>Pseudomonadota</taxon>
        <taxon>Alphaproteobacteria</taxon>
        <taxon>Hyphomicrobiales</taxon>
        <taxon>Beijerinckiaceae</taxon>
        <taxon>Methylocapsa</taxon>
    </lineage>
</organism>
<proteinExistence type="inferred from homology"/>
<dbReference type="Pfam" id="PF25919">
    <property type="entry name" value="BSH_CusB"/>
    <property type="match status" value="1"/>
</dbReference>
<dbReference type="NCBIfam" id="TIGR01730">
    <property type="entry name" value="RND_mfp"/>
    <property type="match status" value="1"/>
</dbReference>
<gene>
    <name evidence="7" type="ORF">RZS28_08130</name>
</gene>
<feature type="region of interest" description="Disordered" evidence="3">
    <location>
        <begin position="35"/>
        <end position="58"/>
    </location>
</feature>
<dbReference type="InterPro" id="IPR058792">
    <property type="entry name" value="Beta-barrel_RND_2"/>
</dbReference>
<keyword evidence="2" id="KW-0813">Transport</keyword>
<dbReference type="InterPro" id="IPR058649">
    <property type="entry name" value="CzcB_C"/>
</dbReference>
<feature type="domain" description="CusB-like barrel-sandwich hybrid" evidence="4">
    <location>
        <begin position="137"/>
        <end position="248"/>
    </location>
</feature>
<sequence>MYPDAGKAGALCLAAVLAAGAGGYWAGRHGVERLGASNSPDKASRADSPKTAGNSERRIVFYRNPMGLPDTSPTPKQDSMGMDYIPVFDGEDDDGSVIKLSPGKLQRSGVRSEIIAKHVVSRPLRAPGSVQLDERRVSLVSTRSDSFIEQIENVTTGDRVRKGQALMRLHSPEILAASTQFIANIGSESARRRLENLNVPAEAIADMERSHKLAYSLAWIAPRDGIVLERNAVEGMKAAAGDALFRIADISTIWVLADVPEHELNLVRIGAPAQIRVRSLPDRAFGGRVGLIYPQVNSATRSARVRVEIANPDGLLLPDMYAEVEIATGRPEPVVAAPDSALIDTGLRQIVIVDKGDGRFEPREVKVGLRGAGLTEIREGLESGDKVVVAANFLIDAESNLKAALSGMAAAEAAP</sequence>
<evidence type="ECO:0000256" key="3">
    <source>
        <dbReference type="SAM" id="MobiDB-lite"/>
    </source>
</evidence>
<name>A0ABZ0HXI0_9HYPH</name>
<evidence type="ECO:0000259" key="5">
    <source>
        <dbReference type="Pfam" id="PF25954"/>
    </source>
</evidence>
<dbReference type="InterPro" id="IPR058790">
    <property type="entry name" value="BSH_CusB"/>
</dbReference>
<dbReference type="EMBL" id="CP136862">
    <property type="protein sequence ID" value="WOJ91487.1"/>
    <property type="molecule type" value="Genomic_DNA"/>
</dbReference>
<evidence type="ECO:0000259" key="4">
    <source>
        <dbReference type="Pfam" id="PF25919"/>
    </source>
</evidence>
<keyword evidence="8" id="KW-1185">Reference proteome</keyword>
<protein>
    <submittedName>
        <fullName evidence="7">Efflux RND transporter periplasmic adaptor subunit</fullName>
    </submittedName>
</protein>
<evidence type="ECO:0000256" key="2">
    <source>
        <dbReference type="ARBA" id="ARBA00022448"/>
    </source>
</evidence>
<reference evidence="7 8" key="1">
    <citation type="submission" date="2023-10" db="EMBL/GenBank/DDBJ databases">
        <title>Novel methanotroph of the genus Methylocapsa from a subarctic wetland.</title>
        <authorList>
            <person name="Belova S.E."/>
            <person name="Oshkin I.Y."/>
            <person name="Miroshnikov K."/>
            <person name="Dedysh S.N."/>
        </authorList>
    </citation>
    <scope>NUCLEOTIDE SEQUENCE [LARGE SCALE GENOMIC DNA]</scope>
    <source>
        <strain evidence="7 8">RX1</strain>
    </source>
</reference>
<comment type="similarity">
    <text evidence="1">Belongs to the membrane fusion protein (MFP) (TC 8.A.1) family.</text>
</comment>
<evidence type="ECO:0000313" key="8">
    <source>
        <dbReference type="Proteomes" id="UP001626536"/>
    </source>
</evidence>
<dbReference type="Gene3D" id="2.40.30.170">
    <property type="match status" value="1"/>
</dbReference>
<evidence type="ECO:0000259" key="6">
    <source>
        <dbReference type="Pfam" id="PF25975"/>
    </source>
</evidence>
<dbReference type="Pfam" id="PF25975">
    <property type="entry name" value="CzcB_C"/>
    <property type="match status" value="1"/>
</dbReference>
<evidence type="ECO:0000256" key="1">
    <source>
        <dbReference type="ARBA" id="ARBA00009477"/>
    </source>
</evidence>
<feature type="domain" description="CusB-like beta-barrel" evidence="5">
    <location>
        <begin position="252"/>
        <end position="328"/>
    </location>
</feature>
<dbReference type="Pfam" id="PF25954">
    <property type="entry name" value="Beta-barrel_RND_2"/>
    <property type="match status" value="1"/>
</dbReference>
<dbReference type="Proteomes" id="UP001626536">
    <property type="component" value="Chromosome"/>
</dbReference>
<dbReference type="InterPro" id="IPR006143">
    <property type="entry name" value="RND_pump_MFP"/>
</dbReference>
<dbReference type="InterPro" id="IPR051909">
    <property type="entry name" value="MFP_Cation_Efflux"/>
</dbReference>
<dbReference type="Gene3D" id="2.40.420.20">
    <property type="match status" value="1"/>
</dbReference>
<feature type="domain" description="CzcB-like C-terminal circularly permuted SH3-like" evidence="6">
    <location>
        <begin position="335"/>
        <end position="395"/>
    </location>
</feature>
<dbReference type="SUPFAM" id="SSF111369">
    <property type="entry name" value="HlyD-like secretion proteins"/>
    <property type="match status" value="1"/>
</dbReference>
<dbReference type="PANTHER" id="PTHR30097:SF15">
    <property type="entry name" value="CATION EFFLUX SYSTEM PROTEIN CUSB"/>
    <property type="match status" value="1"/>
</dbReference>
<accession>A0ABZ0HXI0</accession>